<keyword evidence="2" id="KW-1185">Reference proteome</keyword>
<accession>A0A6J5FT00</accession>
<sequence length="141" mass="15254">MNRKQFLGDPEVAELVTWLAGFAGRVPVELNIGSSARVPQGVVRTVHGFDGVIDTYVWRADWTDDRGSSVKSLCWDSTARSLKRLGETLRAALASESDEAAMRACQAIFERGGERKSSVGARPFLEAKRASGQLVLSQGSA</sequence>
<evidence type="ECO:0000313" key="1">
    <source>
        <dbReference type="EMBL" id="CAB3786246.1"/>
    </source>
</evidence>
<dbReference type="RefSeq" id="WP_175159202.1">
    <property type="nucleotide sequence ID" value="NZ_CADIKI010000005.1"/>
</dbReference>
<reference evidence="1 2" key="1">
    <citation type="submission" date="2020-04" db="EMBL/GenBank/DDBJ databases">
        <authorList>
            <person name="De Canck E."/>
        </authorList>
    </citation>
    <scope>NUCLEOTIDE SEQUENCE [LARGE SCALE GENOMIC DNA]</scope>
    <source>
        <strain evidence="1 2">LMG 27177</strain>
    </source>
</reference>
<dbReference type="Proteomes" id="UP000494252">
    <property type="component" value="Unassembled WGS sequence"/>
</dbReference>
<name>A0A6J5FT00_9BURK</name>
<dbReference type="EMBL" id="CADIKI010000005">
    <property type="protein sequence ID" value="CAB3786246.1"/>
    <property type="molecule type" value="Genomic_DNA"/>
</dbReference>
<protein>
    <submittedName>
        <fullName evidence="1">Uncharacterized protein</fullName>
    </submittedName>
</protein>
<dbReference type="AlphaFoldDB" id="A0A6J5FT00"/>
<proteinExistence type="predicted"/>
<evidence type="ECO:0000313" key="2">
    <source>
        <dbReference type="Proteomes" id="UP000494252"/>
    </source>
</evidence>
<organism evidence="1 2">
    <name type="scientific">Paraburkholderia fynbosensis</name>
    <dbReference type="NCBI Taxonomy" id="1200993"/>
    <lineage>
        <taxon>Bacteria</taxon>
        <taxon>Pseudomonadati</taxon>
        <taxon>Pseudomonadota</taxon>
        <taxon>Betaproteobacteria</taxon>
        <taxon>Burkholderiales</taxon>
        <taxon>Burkholderiaceae</taxon>
        <taxon>Paraburkholderia</taxon>
    </lineage>
</organism>
<gene>
    <name evidence="1" type="ORF">LMG27177_01962</name>
</gene>